<dbReference type="Gene3D" id="2.60.40.150">
    <property type="entry name" value="C2 domain"/>
    <property type="match status" value="3"/>
</dbReference>
<dbReference type="PROSITE" id="PS50004">
    <property type="entry name" value="C2"/>
    <property type="match status" value="2"/>
</dbReference>
<evidence type="ECO:0000259" key="1">
    <source>
        <dbReference type="PROSITE" id="PS50004"/>
    </source>
</evidence>
<dbReference type="InterPro" id="IPR035892">
    <property type="entry name" value="C2_domain_sf"/>
</dbReference>
<dbReference type="Proteomes" id="UP000095280">
    <property type="component" value="Unplaced"/>
</dbReference>
<dbReference type="Pfam" id="PF00168">
    <property type="entry name" value="C2"/>
    <property type="match status" value="3"/>
</dbReference>
<dbReference type="PANTHER" id="PTHR10024">
    <property type="entry name" value="SYNAPTOTAGMIN"/>
    <property type="match status" value="1"/>
</dbReference>
<dbReference type="GO" id="GO:0030276">
    <property type="term" value="F:clathrin binding"/>
    <property type="evidence" value="ECO:0007669"/>
    <property type="project" value="TreeGrafter"/>
</dbReference>
<dbReference type="InterPro" id="IPR000008">
    <property type="entry name" value="C2_dom"/>
</dbReference>
<evidence type="ECO:0000313" key="3">
    <source>
        <dbReference type="WBParaSite" id="maker-uti_cns_0000245-snap-gene-0.3-mRNA-1"/>
    </source>
</evidence>
<dbReference type="GO" id="GO:0001786">
    <property type="term" value="F:phosphatidylserine binding"/>
    <property type="evidence" value="ECO:0007669"/>
    <property type="project" value="TreeGrafter"/>
</dbReference>
<accession>A0A1I8FWY0</accession>
<dbReference type="SUPFAM" id="SSF49562">
    <property type="entry name" value="C2 domain (Calcium/lipid-binding domain, CaLB)"/>
    <property type="match status" value="3"/>
</dbReference>
<protein>
    <submittedName>
        <fullName evidence="3">C2 domain-containing protein</fullName>
    </submittedName>
</protein>
<dbReference type="GO" id="GO:0017156">
    <property type="term" value="P:calcium-ion regulated exocytosis"/>
    <property type="evidence" value="ECO:0007669"/>
    <property type="project" value="TreeGrafter"/>
</dbReference>
<feature type="domain" description="C2" evidence="1">
    <location>
        <begin position="74"/>
        <end position="358"/>
    </location>
</feature>
<dbReference type="CDD" id="cd00276">
    <property type="entry name" value="C2B_Synaptotagmin"/>
    <property type="match status" value="1"/>
</dbReference>
<dbReference type="WBParaSite" id="maker-uti_cns_0000245-snap-gene-0.3-mRNA-1">
    <property type="protein sequence ID" value="maker-uti_cns_0000245-snap-gene-0.3-mRNA-1"/>
    <property type="gene ID" value="maker-uti_cns_0000245-snap-gene-0.3"/>
</dbReference>
<reference evidence="3" key="1">
    <citation type="submission" date="2016-11" db="UniProtKB">
        <authorList>
            <consortium name="WormBaseParasite"/>
        </authorList>
    </citation>
    <scope>IDENTIFICATION</scope>
</reference>
<dbReference type="GO" id="GO:0005886">
    <property type="term" value="C:plasma membrane"/>
    <property type="evidence" value="ECO:0007669"/>
    <property type="project" value="TreeGrafter"/>
</dbReference>
<dbReference type="GO" id="GO:0005509">
    <property type="term" value="F:calcium ion binding"/>
    <property type="evidence" value="ECO:0007669"/>
    <property type="project" value="TreeGrafter"/>
</dbReference>
<dbReference type="GO" id="GO:0005544">
    <property type="term" value="F:calcium-dependent phospholipid binding"/>
    <property type="evidence" value="ECO:0007669"/>
    <property type="project" value="TreeGrafter"/>
</dbReference>
<dbReference type="AlphaFoldDB" id="A0A1I8FWY0"/>
<evidence type="ECO:0000313" key="2">
    <source>
        <dbReference type="Proteomes" id="UP000095280"/>
    </source>
</evidence>
<dbReference type="SMART" id="SM00239">
    <property type="entry name" value="C2"/>
    <property type="match status" value="2"/>
</dbReference>
<keyword evidence="2" id="KW-1185">Reference proteome</keyword>
<sequence length="526" mass="57917">MATNEEAASSSASKLAIGGCAGGGCIAVSGSCDYRRERRRASMQDAIDASKINADLYSKVYNQTSAIQSIQEENLGQLNFSLSYREDTGILTVRIIQTIDLQPKDSSTGSVNPYCRVALLPNRKTQSTTKLISTSPVSRRYDIATLRQSALIYLISSSAYSQLRTLLPLPHQRTLRTNLAGLGEIGTAADSDETIRTVFSALRGTQLNCVLLFDEMYVQPSVRFRCKHLFGQAEDDSAKIARTILAIMLKPLMGGKPFILRLIPIFLLTAEFLKQQLSQSIELVNKHGGTVFALVHKKTLRPEFEEAFIFELAQQDIHWSVLEITVFDYDPCSLDDCLGQVRLPLTDVLDADSAAAGAEVQTTLWKGLTSLEKDPDPEHKIGDLMFSLSFLSAAKRLGVSIIKARNLRDINKDKPISDASVRVTLSTQGGRKQKKKKTSSCKTPGNPVWEEALVFNGVAEEDLRIGCLEISVCHEGVLSSTEVGRVYLGPDTSGQEYQHWWNMLKSKSAPARWHRLTAPAASGSRK</sequence>
<dbReference type="GO" id="GO:0000149">
    <property type="term" value="F:SNARE binding"/>
    <property type="evidence" value="ECO:0007669"/>
    <property type="project" value="TreeGrafter"/>
</dbReference>
<dbReference type="GO" id="GO:0070382">
    <property type="term" value="C:exocytic vesicle"/>
    <property type="evidence" value="ECO:0007669"/>
    <property type="project" value="TreeGrafter"/>
</dbReference>
<organism evidence="2 3">
    <name type="scientific">Macrostomum lignano</name>
    <dbReference type="NCBI Taxonomy" id="282301"/>
    <lineage>
        <taxon>Eukaryota</taxon>
        <taxon>Metazoa</taxon>
        <taxon>Spiralia</taxon>
        <taxon>Lophotrochozoa</taxon>
        <taxon>Platyhelminthes</taxon>
        <taxon>Rhabditophora</taxon>
        <taxon>Macrostomorpha</taxon>
        <taxon>Macrostomida</taxon>
        <taxon>Macrostomidae</taxon>
        <taxon>Macrostomum</taxon>
    </lineage>
</organism>
<proteinExistence type="predicted"/>
<name>A0A1I8FWY0_9PLAT</name>
<feature type="domain" description="C2" evidence="1">
    <location>
        <begin position="380"/>
        <end position="514"/>
    </location>
</feature>
<dbReference type="PANTHER" id="PTHR10024:SF383">
    <property type="entry name" value="C2 DOMAIN-CONTAINING PROTEIN"/>
    <property type="match status" value="1"/>
</dbReference>